<keyword evidence="3" id="KW-1185">Reference proteome</keyword>
<dbReference type="Proteomes" id="UP000014480">
    <property type="component" value="Unassembled WGS sequence"/>
</dbReference>
<organism evidence="2 3">
    <name type="scientific">Colletotrichum orbiculare (strain 104-T / ATCC 96160 / CBS 514.97 / LARS 414 / MAFF 240422)</name>
    <name type="common">Cucumber anthracnose fungus</name>
    <name type="synonym">Colletotrichum lagenarium</name>
    <dbReference type="NCBI Taxonomy" id="1213857"/>
    <lineage>
        <taxon>Eukaryota</taxon>
        <taxon>Fungi</taxon>
        <taxon>Dikarya</taxon>
        <taxon>Ascomycota</taxon>
        <taxon>Pezizomycotina</taxon>
        <taxon>Sordariomycetes</taxon>
        <taxon>Hypocreomycetidae</taxon>
        <taxon>Glomerellales</taxon>
        <taxon>Glomerellaceae</taxon>
        <taxon>Colletotrichum</taxon>
        <taxon>Colletotrichum orbiculare species complex</taxon>
    </lineage>
</organism>
<sequence length="104" mass="11224">MSRAGAGAKCRPEVTSGQVNSRTLSNYPRDYKGPTAAEPAIAWHSRPVKSSSAGRFHSEKDAVAAPDGTSPARPTIIHVGAPRLGNNISSRQKCGRKREREREK</sequence>
<feature type="compositionally biased region" description="Polar residues" evidence="1">
    <location>
        <begin position="15"/>
        <end position="26"/>
    </location>
</feature>
<accession>A0A484G6A7</accession>
<proteinExistence type="predicted"/>
<gene>
    <name evidence="2" type="ORF">Cob_v000904</name>
</gene>
<dbReference type="EMBL" id="AMCV02000001">
    <property type="protein sequence ID" value="TDZ25989.1"/>
    <property type="molecule type" value="Genomic_DNA"/>
</dbReference>
<feature type="region of interest" description="Disordered" evidence="1">
    <location>
        <begin position="1"/>
        <end position="104"/>
    </location>
</feature>
<evidence type="ECO:0000313" key="3">
    <source>
        <dbReference type="Proteomes" id="UP000014480"/>
    </source>
</evidence>
<evidence type="ECO:0000256" key="1">
    <source>
        <dbReference type="SAM" id="MobiDB-lite"/>
    </source>
</evidence>
<reference evidence="3" key="2">
    <citation type="journal article" date="2019" name="Mol. Plant Microbe Interact.">
        <title>Genome sequence resources for four phytopathogenic fungi from the Colletotrichum orbiculare species complex.</title>
        <authorList>
            <person name="Gan P."/>
            <person name="Tsushima A."/>
            <person name="Narusaka M."/>
            <person name="Narusaka Y."/>
            <person name="Takano Y."/>
            <person name="Kubo Y."/>
            <person name="Shirasu K."/>
        </authorList>
    </citation>
    <scope>GENOME REANNOTATION</scope>
    <source>
        <strain evidence="3">104-T / ATCC 96160 / CBS 514.97 / LARS 414 / MAFF 240422</strain>
    </source>
</reference>
<comment type="caution">
    <text evidence="2">The sequence shown here is derived from an EMBL/GenBank/DDBJ whole genome shotgun (WGS) entry which is preliminary data.</text>
</comment>
<name>A0A484G6A7_COLOR</name>
<evidence type="ECO:0000313" key="2">
    <source>
        <dbReference type="EMBL" id="TDZ25989.1"/>
    </source>
</evidence>
<dbReference type="AlphaFoldDB" id="A0A484G6A7"/>
<protein>
    <submittedName>
        <fullName evidence="2">Uncharacterized protein</fullName>
    </submittedName>
</protein>
<reference evidence="3" key="1">
    <citation type="journal article" date="2013" name="New Phytol.">
        <title>Comparative genomic and transcriptomic analyses reveal the hemibiotrophic stage shift of Colletotrichum fungi.</title>
        <authorList>
            <person name="Gan P."/>
            <person name="Ikeda K."/>
            <person name="Irieda H."/>
            <person name="Narusaka M."/>
            <person name="O'Connell R.J."/>
            <person name="Narusaka Y."/>
            <person name="Takano Y."/>
            <person name="Kubo Y."/>
            <person name="Shirasu K."/>
        </authorList>
    </citation>
    <scope>NUCLEOTIDE SEQUENCE [LARGE SCALE GENOMIC DNA]</scope>
    <source>
        <strain evidence="3">104-T / ATCC 96160 / CBS 514.97 / LARS 414 / MAFF 240422</strain>
    </source>
</reference>